<dbReference type="PROSITE" id="PS50894">
    <property type="entry name" value="HPT"/>
    <property type="match status" value="1"/>
</dbReference>
<dbReference type="InterPro" id="IPR036641">
    <property type="entry name" value="HPT_dom_sf"/>
</dbReference>
<dbReference type="EMBL" id="JAPDOG010000063">
    <property type="protein sequence ID" value="MCW3784741.1"/>
    <property type="molecule type" value="Genomic_DNA"/>
</dbReference>
<evidence type="ECO:0000256" key="1">
    <source>
        <dbReference type="ARBA" id="ARBA00023012"/>
    </source>
</evidence>
<dbReference type="CDD" id="cd00088">
    <property type="entry name" value="HPT"/>
    <property type="match status" value="1"/>
</dbReference>
<reference evidence="4 5" key="1">
    <citation type="submission" date="2022-10" db="EMBL/GenBank/DDBJ databases">
        <title>Defluviimonas sp. CAU 1641 isolated from mud.</title>
        <authorList>
            <person name="Kim W."/>
        </authorList>
    </citation>
    <scope>NUCLEOTIDE SEQUENCE [LARGE SCALE GENOMIC DNA]</scope>
    <source>
        <strain evidence="4 5">CAU 1641</strain>
    </source>
</reference>
<keyword evidence="1" id="KW-0902">Two-component regulatory system</keyword>
<evidence type="ECO:0000256" key="2">
    <source>
        <dbReference type="PROSITE-ProRule" id="PRU00110"/>
    </source>
</evidence>
<keyword evidence="5" id="KW-1185">Reference proteome</keyword>
<evidence type="ECO:0000313" key="5">
    <source>
        <dbReference type="Proteomes" id="UP001207582"/>
    </source>
</evidence>
<organism evidence="4 5">
    <name type="scientific">Defluviimonas salinarum</name>
    <dbReference type="NCBI Taxonomy" id="2992147"/>
    <lineage>
        <taxon>Bacteria</taxon>
        <taxon>Pseudomonadati</taxon>
        <taxon>Pseudomonadota</taxon>
        <taxon>Alphaproteobacteria</taxon>
        <taxon>Rhodobacterales</taxon>
        <taxon>Paracoccaceae</taxon>
        <taxon>Albidovulum</taxon>
    </lineage>
</organism>
<gene>
    <name evidence="4" type="ORF">OM960_24820</name>
</gene>
<protein>
    <submittedName>
        <fullName evidence="4">Hpt domain-containing protein</fullName>
    </submittedName>
</protein>
<keyword evidence="2" id="KW-0597">Phosphoprotein</keyword>
<proteinExistence type="predicted"/>
<accession>A0ABT3JAL9</accession>
<evidence type="ECO:0000259" key="3">
    <source>
        <dbReference type="PROSITE" id="PS50894"/>
    </source>
</evidence>
<dbReference type="InterPro" id="IPR008207">
    <property type="entry name" value="Sig_transdc_His_kin_Hpt_dom"/>
</dbReference>
<comment type="caution">
    <text evidence="4">The sequence shown here is derived from an EMBL/GenBank/DDBJ whole genome shotgun (WGS) entry which is preliminary data.</text>
</comment>
<dbReference type="SUPFAM" id="SSF47226">
    <property type="entry name" value="Histidine-containing phosphotransfer domain, HPT domain"/>
    <property type="match status" value="1"/>
</dbReference>
<evidence type="ECO:0000313" key="4">
    <source>
        <dbReference type="EMBL" id="MCW3784741.1"/>
    </source>
</evidence>
<sequence length="122" mass="13178">MSDGRIDKSALKRLIAVIGGAFEDFEELRDDYVSGAPDLVEALRTSGAEADWSAMRIAAHTLKSNARDFGATRLAQLCERLEHQCRDGSVDAPQQAIDEIAAEERASREALISVSANDVTGD</sequence>
<feature type="domain" description="HPt" evidence="3">
    <location>
        <begin position="21"/>
        <end position="114"/>
    </location>
</feature>
<feature type="modified residue" description="Phosphohistidine" evidence="2">
    <location>
        <position position="60"/>
    </location>
</feature>
<name>A0ABT3JAL9_9RHOB</name>
<dbReference type="Proteomes" id="UP001207582">
    <property type="component" value="Unassembled WGS sequence"/>
</dbReference>
<dbReference type="SMART" id="SM00073">
    <property type="entry name" value="HPT"/>
    <property type="match status" value="1"/>
</dbReference>
<dbReference type="Pfam" id="PF01627">
    <property type="entry name" value="Hpt"/>
    <property type="match status" value="1"/>
</dbReference>
<dbReference type="Gene3D" id="1.20.120.160">
    <property type="entry name" value="HPT domain"/>
    <property type="match status" value="1"/>
</dbReference>
<dbReference type="RefSeq" id="WP_264773875.1">
    <property type="nucleotide sequence ID" value="NZ_JAPDOG010000063.1"/>
</dbReference>